<dbReference type="GO" id="GO:0032543">
    <property type="term" value="P:mitochondrial translation"/>
    <property type="evidence" value="ECO:0007669"/>
    <property type="project" value="TreeGrafter"/>
</dbReference>
<dbReference type="Pfam" id="PF06984">
    <property type="entry name" value="MRP-L47"/>
    <property type="match status" value="1"/>
</dbReference>
<name>A0A1J1J598_9DIPT</name>
<dbReference type="STRING" id="568069.A0A1J1J598"/>
<dbReference type="GO" id="GO:0003735">
    <property type="term" value="F:structural constituent of ribosome"/>
    <property type="evidence" value="ECO:0007669"/>
    <property type="project" value="InterPro"/>
</dbReference>
<dbReference type="InterPro" id="IPR038340">
    <property type="entry name" value="MRP-L47_sf"/>
</dbReference>
<keyword evidence="4" id="KW-0496">Mitochondrion</keyword>
<keyword evidence="8" id="KW-1185">Reference proteome</keyword>
<evidence type="ECO:0000256" key="6">
    <source>
        <dbReference type="ARBA" id="ARBA00035289"/>
    </source>
</evidence>
<dbReference type="Proteomes" id="UP000183832">
    <property type="component" value="Unassembled WGS sequence"/>
</dbReference>
<evidence type="ECO:0000313" key="8">
    <source>
        <dbReference type="Proteomes" id="UP000183832"/>
    </source>
</evidence>
<keyword evidence="5" id="KW-0687">Ribonucleoprotein</keyword>
<sequence>MSFYSFLNVAKRVTISCPHLCRRILLNNHVKEINVGKHLFSSKPEDVTTKLMGFFDNKKNWGENEVKHGRNWTLPELRIKSNQDLHKLWFVLLKERNMLLTMEHECKRDHRLFPSPERLDKVKISMENLETVVKERNKAYHELETGETGQRPEEVRPNLFQIPERYRSKEYPLPAHLNKDFTVRKLLVKRRIFRDFLRKYREQDLIAKKRARNRDRNEVIHLLKRNPDLDKQMLQEKYPTVDIPMLEKKDKFRGHYVPKL</sequence>
<evidence type="ECO:0000256" key="1">
    <source>
        <dbReference type="ARBA" id="ARBA00004173"/>
    </source>
</evidence>
<dbReference type="PANTHER" id="PTHR21183">
    <property type="entry name" value="RIBOSOMAL PROTEIN L47, MITOCHONDRIAL-RELATED"/>
    <property type="match status" value="1"/>
</dbReference>
<evidence type="ECO:0000313" key="7">
    <source>
        <dbReference type="EMBL" id="CRL06057.1"/>
    </source>
</evidence>
<protein>
    <recommendedName>
        <fullName evidence="6">Large ribosomal subunit protein uL29m</fullName>
    </recommendedName>
</protein>
<evidence type="ECO:0000256" key="2">
    <source>
        <dbReference type="ARBA" id="ARBA00009254"/>
    </source>
</evidence>
<keyword evidence="3" id="KW-0689">Ribosomal protein</keyword>
<dbReference type="Gene3D" id="6.10.330.20">
    <property type="match status" value="1"/>
</dbReference>
<reference evidence="7 8" key="1">
    <citation type="submission" date="2015-04" db="EMBL/GenBank/DDBJ databases">
        <authorList>
            <person name="Syromyatnikov M.Y."/>
            <person name="Popov V.N."/>
        </authorList>
    </citation>
    <scope>NUCLEOTIDE SEQUENCE [LARGE SCALE GENOMIC DNA]</scope>
</reference>
<dbReference type="AlphaFoldDB" id="A0A1J1J598"/>
<dbReference type="PANTHER" id="PTHR21183:SF18">
    <property type="entry name" value="LARGE RIBOSOMAL SUBUNIT PROTEIN UL29M"/>
    <property type="match status" value="1"/>
</dbReference>
<evidence type="ECO:0000256" key="5">
    <source>
        <dbReference type="ARBA" id="ARBA00023274"/>
    </source>
</evidence>
<proteinExistence type="inferred from homology"/>
<organism evidence="7 8">
    <name type="scientific">Clunio marinus</name>
    <dbReference type="NCBI Taxonomy" id="568069"/>
    <lineage>
        <taxon>Eukaryota</taxon>
        <taxon>Metazoa</taxon>
        <taxon>Ecdysozoa</taxon>
        <taxon>Arthropoda</taxon>
        <taxon>Hexapoda</taxon>
        <taxon>Insecta</taxon>
        <taxon>Pterygota</taxon>
        <taxon>Neoptera</taxon>
        <taxon>Endopterygota</taxon>
        <taxon>Diptera</taxon>
        <taxon>Nematocera</taxon>
        <taxon>Chironomoidea</taxon>
        <taxon>Chironomidae</taxon>
        <taxon>Clunio</taxon>
    </lineage>
</organism>
<dbReference type="OrthoDB" id="270763at2759"/>
<dbReference type="GO" id="GO:0005762">
    <property type="term" value="C:mitochondrial large ribosomal subunit"/>
    <property type="evidence" value="ECO:0007669"/>
    <property type="project" value="TreeGrafter"/>
</dbReference>
<accession>A0A1J1J598</accession>
<comment type="subcellular location">
    <subcellularLocation>
        <location evidence="1">Mitochondrion</location>
    </subcellularLocation>
</comment>
<comment type="similarity">
    <text evidence="2">Belongs to the universal ribosomal protein uL29 family.</text>
</comment>
<dbReference type="InterPro" id="IPR010729">
    <property type="entry name" value="Ribosomal_uL29_mit"/>
</dbReference>
<gene>
    <name evidence="7" type="ORF">CLUMA_CG018887</name>
</gene>
<evidence type="ECO:0000256" key="4">
    <source>
        <dbReference type="ARBA" id="ARBA00023128"/>
    </source>
</evidence>
<dbReference type="EMBL" id="CVRI01000066">
    <property type="protein sequence ID" value="CRL06057.1"/>
    <property type="molecule type" value="Genomic_DNA"/>
</dbReference>
<evidence type="ECO:0000256" key="3">
    <source>
        <dbReference type="ARBA" id="ARBA00022980"/>
    </source>
</evidence>